<feature type="signal peptide" evidence="11">
    <location>
        <begin position="1"/>
        <end position="21"/>
    </location>
</feature>
<evidence type="ECO:0000256" key="4">
    <source>
        <dbReference type="ARBA" id="ARBA00022475"/>
    </source>
</evidence>
<organism evidence="14 15">
    <name type="scientific">Planosporangium thailandense</name>
    <dbReference type="NCBI Taxonomy" id="765197"/>
    <lineage>
        <taxon>Bacteria</taxon>
        <taxon>Bacillati</taxon>
        <taxon>Actinomycetota</taxon>
        <taxon>Actinomycetes</taxon>
        <taxon>Micromonosporales</taxon>
        <taxon>Micromonosporaceae</taxon>
        <taxon>Planosporangium</taxon>
    </lineage>
</organism>
<keyword evidence="11" id="KW-0732">Signal</keyword>
<dbReference type="InterPro" id="IPR000515">
    <property type="entry name" value="MetI-like"/>
</dbReference>
<evidence type="ECO:0000259" key="13">
    <source>
        <dbReference type="PROSITE" id="PS50928"/>
    </source>
</evidence>
<evidence type="ECO:0000259" key="12">
    <source>
        <dbReference type="PROSITE" id="PS50893"/>
    </source>
</evidence>
<feature type="transmembrane region" description="Helical" evidence="10">
    <location>
        <begin position="461"/>
        <end position="481"/>
    </location>
</feature>
<feature type="transmembrane region" description="Helical" evidence="10">
    <location>
        <begin position="313"/>
        <end position="339"/>
    </location>
</feature>
<dbReference type="CDD" id="cd01004">
    <property type="entry name" value="PBP2_MidA_like"/>
    <property type="match status" value="1"/>
</dbReference>
<dbReference type="SMART" id="SM00062">
    <property type="entry name" value="PBPb"/>
    <property type="match status" value="1"/>
</dbReference>
<dbReference type="SUPFAM" id="SSF161098">
    <property type="entry name" value="MetI-like"/>
    <property type="match status" value="1"/>
</dbReference>
<dbReference type="CDD" id="cd06261">
    <property type="entry name" value="TM_PBP2"/>
    <property type="match status" value="1"/>
</dbReference>
<evidence type="ECO:0000256" key="7">
    <source>
        <dbReference type="ARBA" id="ARBA00022840"/>
    </source>
</evidence>
<evidence type="ECO:0000256" key="8">
    <source>
        <dbReference type="ARBA" id="ARBA00022989"/>
    </source>
</evidence>
<dbReference type="PROSITE" id="PS50893">
    <property type="entry name" value="ABC_TRANSPORTER_2"/>
    <property type="match status" value="1"/>
</dbReference>
<comment type="caution">
    <text evidence="14">The sequence shown here is derived from an EMBL/GenBank/DDBJ whole genome shotgun (WGS) entry which is preliminary data.</text>
</comment>
<dbReference type="SMART" id="SM00382">
    <property type="entry name" value="AAA"/>
    <property type="match status" value="1"/>
</dbReference>
<comment type="similarity">
    <text evidence="10">Belongs to the binding-protein-dependent transport system permease family.</text>
</comment>
<evidence type="ECO:0000256" key="9">
    <source>
        <dbReference type="ARBA" id="ARBA00023136"/>
    </source>
</evidence>
<dbReference type="InterPro" id="IPR027417">
    <property type="entry name" value="P-loop_NTPase"/>
</dbReference>
<dbReference type="Pfam" id="PF00497">
    <property type="entry name" value="SBP_bac_3"/>
    <property type="match status" value="1"/>
</dbReference>
<dbReference type="InterPro" id="IPR003439">
    <property type="entry name" value="ABC_transporter-like_ATP-bd"/>
</dbReference>
<dbReference type="SUPFAM" id="SSF52540">
    <property type="entry name" value="P-loop containing nucleoside triphosphate hydrolases"/>
    <property type="match status" value="1"/>
</dbReference>
<comment type="subcellular location">
    <subcellularLocation>
        <location evidence="2 10">Cell membrane</location>
        <topology evidence="2 10">Multi-pass membrane protein</topology>
    </subcellularLocation>
    <subcellularLocation>
        <location evidence="1">Cell membrane</location>
        <topology evidence="1">Peripheral membrane protein</topology>
    </subcellularLocation>
</comment>
<evidence type="ECO:0000256" key="2">
    <source>
        <dbReference type="ARBA" id="ARBA00004651"/>
    </source>
</evidence>
<keyword evidence="6" id="KW-0547">Nucleotide-binding</keyword>
<evidence type="ECO:0000313" key="15">
    <source>
        <dbReference type="Proteomes" id="UP000722989"/>
    </source>
</evidence>
<keyword evidence="4" id="KW-1003">Cell membrane</keyword>
<proteinExistence type="inferred from homology"/>
<dbReference type="PROSITE" id="PS51257">
    <property type="entry name" value="PROKAR_LIPOPROTEIN"/>
    <property type="match status" value="1"/>
</dbReference>
<keyword evidence="8 10" id="KW-1133">Transmembrane helix</keyword>
<evidence type="ECO:0000256" key="3">
    <source>
        <dbReference type="ARBA" id="ARBA00022448"/>
    </source>
</evidence>
<protein>
    <submittedName>
        <fullName evidence="14">ABC transporter permease subunit</fullName>
    </submittedName>
</protein>
<dbReference type="PANTHER" id="PTHR43166">
    <property type="entry name" value="AMINO ACID IMPORT ATP-BINDING PROTEIN"/>
    <property type="match status" value="1"/>
</dbReference>
<keyword evidence="5 10" id="KW-0812">Transmembrane</keyword>
<sequence length="805" mass="87514">MPWTRLSRGAGLLAIVAALFALVSCSTGGHGGTSGSGQAPVIASGALTIGVDLTYPPYNYLDNGVPQGFDPQFDRALAKQMGLQPKFVDTRFEELIPGLKSHRFDVVVSALYITKARAQQVDYVPYFTTGNSLVSRVDGPGPRTVEDLCGKRVAVIKGGQIVEQLRGQASADCQSKGRGPIDVREFSTDPEASQALLSNQVDAQATDAAVAKGVIDKSGGRLAITSSDLIYPTSVGIAVAKGNTNLQAAVVKAFDKLKASGEYDKLLAQYNLRPVDDALVKQVLGDVGPTKPSRSGFAFDWRYTLKLFVDLNLWRAALVVVALAVLSWVIATVLGMGVALMKRSSVRWIRWIASAYVWFFRSLPLLVLLIFVYNAPQAVPSLQPMLSNPFVAGLVAMVLSETAYIAEIHRGGLQSVEGGQGEAAQALGIPYGGVQRHVVIPQAFRVALPALGNEFVTILKLTSLVSAISLAEILLVGQRLYTQNFKVLETLLAVALYYVLLVTIFDQIRALAERWLDVRRRGERTKAAHSRQSDVSVVDAPRAHRERHPHAGEVVVRVRDVRKSFGDTTVLDGVDLDVHRGEVVAVIGPSGSGKTTFIRTLNRLEVPDSGTIDVDGEQVGYRVEGGRLRPAGDRDIARQRRHIGMVFQRFNLFPHKTALQNVTLAPVYLRLADRAKAERQALDLLAKVGLEGHAHKYPHQLSGGQQQRVAIARALAMEPSVMLFDEPTSALDPELVGEVLAVMRDLAAEGMTMVVVTHEMRFAREVADWVVFMEDGKVLRQGPPEEIFAGADERRIEQFFAAVGQ</sequence>
<dbReference type="Pfam" id="PF00528">
    <property type="entry name" value="BPD_transp_1"/>
    <property type="match status" value="1"/>
</dbReference>
<dbReference type="InterPro" id="IPR050086">
    <property type="entry name" value="MetN_ABC_transporter-like"/>
</dbReference>
<keyword evidence="15" id="KW-1185">Reference proteome</keyword>
<evidence type="ECO:0000256" key="6">
    <source>
        <dbReference type="ARBA" id="ARBA00022741"/>
    </source>
</evidence>
<evidence type="ECO:0000256" key="11">
    <source>
        <dbReference type="SAM" id="SignalP"/>
    </source>
</evidence>
<dbReference type="Gene3D" id="3.40.190.10">
    <property type="entry name" value="Periplasmic binding protein-like II"/>
    <property type="match status" value="2"/>
</dbReference>
<feature type="domain" description="ABC transmembrane type-1" evidence="13">
    <location>
        <begin position="317"/>
        <end position="509"/>
    </location>
</feature>
<keyword evidence="7" id="KW-0067">ATP-binding</keyword>
<evidence type="ECO:0000313" key="14">
    <source>
        <dbReference type="EMBL" id="NJC73230.1"/>
    </source>
</evidence>
<dbReference type="InterPro" id="IPR010065">
    <property type="entry name" value="AA_ABC_transptr_permease_3TM"/>
</dbReference>
<dbReference type="InterPro" id="IPR017871">
    <property type="entry name" value="ABC_transporter-like_CS"/>
</dbReference>
<dbReference type="SUPFAM" id="SSF53850">
    <property type="entry name" value="Periplasmic binding protein-like II"/>
    <property type="match status" value="1"/>
</dbReference>
<dbReference type="Gene3D" id="1.10.3720.10">
    <property type="entry name" value="MetI-like"/>
    <property type="match status" value="1"/>
</dbReference>
<reference evidence="14 15" key="1">
    <citation type="submission" date="2020-03" db="EMBL/GenBank/DDBJ databases">
        <title>WGS of the type strain of Planosporangium spp.</title>
        <authorList>
            <person name="Thawai C."/>
        </authorList>
    </citation>
    <scope>NUCLEOTIDE SEQUENCE [LARGE SCALE GENOMIC DNA]</scope>
    <source>
        <strain evidence="14 15">TBRC 5610</strain>
    </source>
</reference>
<dbReference type="InterPro" id="IPR035906">
    <property type="entry name" value="MetI-like_sf"/>
</dbReference>
<name>A0ABX0Y4A1_9ACTN</name>
<feature type="chain" id="PRO_5046482421" evidence="11">
    <location>
        <begin position="22"/>
        <end position="805"/>
    </location>
</feature>
<evidence type="ECO:0000256" key="10">
    <source>
        <dbReference type="RuleBase" id="RU363032"/>
    </source>
</evidence>
<dbReference type="CDD" id="cd03262">
    <property type="entry name" value="ABC_HisP_GlnQ"/>
    <property type="match status" value="1"/>
</dbReference>
<evidence type="ECO:0000256" key="1">
    <source>
        <dbReference type="ARBA" id="ARBA00004202"/>
    </source>
</evidence>
<dbReference type="NCBIfam" id="TIGR01726">
    <property type="entry name" value="HEQRo_perm_3TM"/>
    <property type="match status" value="1"/>
</dbReference>
<dbReference type="InterPro" id="IPR001638">
    <property type="entry name" value="Solute-binding_3/MltF_N"/>
</dbReference>
<evidence type="ECO:0000256" key="5">
    <source>
        <dbReference type="ARBA" id="ARBA00022692"/>
    </source>
</evidence>
<accession>A0ABX0Y4A1</accession>
<dbReference type="InterPro" id="IPR003593">
    <property type="entry name" value="AAA+_ATPase"/>
</dbReference>
<dbReference type="Proteomes" id="UP000722989">
    <property type="component" value="Unassembled WGS sequence"/>
</dbReference>
<dbReference type="Pfam" id="PF00005">
    <property type="entry name" value="ABC_tran"/>
    <property type="match status" value="1"/>
</dbReference>
<dbReference type="EMBL" id="JAATVY010000027">
    <property type="protein sequence ID" value="NJC73230.1"/>
    <property type="molecule type" value="Genomic_DNA"/>
</dbReference>
<dbReference type="PROSITE" id="PS50928">
    <property type="entry name" value="ABC_TM1"/>
    <property type="match status" value="1"/>
</dbReference>
<dbReference type="PANTHER" id="PTHR43166:SF35">
    <property type="entry name" value="L-CYSTINE IMPORT ATP-BINDING PROTEIN TCYN"/>
    <property type="match status" value="1"/>
</dbReference>
<gene>
    <name evidence="14" type="ORF">HC031_26440</name>
</gene>
<dbReference type="Gene3D" id="3.40.50.300">
    <property type="entry name" value="P-loop containing nucleotide triphosphate hydrolases"/>
    <property type="match status" value="1"/>
</dbReference>
<keyword evidence="9 10" id="KW-0472">Membrane</keyword>
<feature type="transmembrane region" description="Helical" evidence="10">
    <location>
        <begin position="351"/>
        <end position="373"/>
    </location>
</feature>
<dbReference type="PROSITE" id="PS00211">
    <property type="entry name" value="ABC_TRANSPORTER_1"/>
    <property type="match status" value="1"/>
</dbReference>
<feature type="transmembrane region" description="Helical" evidence="10">
    <location>
        <begin position="487"/>
        <end position="505"/>
    </location>
</feature>
<keyword evidence="3 10" id="KW-0813">Transport</keyword>
<feature type="domain" description="ABC transporter" evidence="12">
    <location>
        <begin position="556"/>
        <end position="800"/>
    </location>
</feature>